<proteinExistence type="predicted"/>
<dbReference type="InterPro" id="IPR036047">
    <property type="entry name" value="F-box-like_dom_sf"/>
</dbReference>
<gene>
    <name evidence="2" type="ORF">K457DRAFT_25759</name>
</gene>
<feature type="region of interest" description="Disordered" evidence="1">
    <location>
        <begin position="1"/>
        <end position="22"/>
    </location>
</feature>
<dbReference type="EMBL" id="KV442145">
    <property type="protein sequence ID" value="OAQ22725.1"/>
    <property type="molecule type" value="Genomic_DNA"/>
</dbReference>
<feature type="compositionally biased region" description="Polar residues" evidence="1">
    <location>
        <begin position="183"/>
        <end position="192"/>
    </location>
</feature>
<accession>A0A197JC94</accession>
<evidence type="ECO:0000313" key="3">
    <source>
        <dbReference type="Proteomes" id="UP000078512"/>
    </source>
</evidence>
<reference evidence="2 3" key="1">
    <citation type="submission" date="2016-05" db="EMBL/GenBank/DDBJ databases">
        <title>Genome sequencing reveals origins of a unique bacterial endosymbiosis in the earliest lineages of terrestrial Fungi.</title>
        <authorList>
            <consortium name="DOE Joint Genome Institute"/>
            <person name="Uehling J."/>
            <person name="Gryganskyi A."/>
            <person name="Hameed K."/>
            <person name="Tschaplinski T."/>
            <person name="Misztal P."/>
            <person name="Wu S."/>
            <person name="Desiro A."/>
            <person name="Vande Pol N."/>
            <person name="Du Z.-Y."/>
            <person name="Zienkiewicz A."/>
            <person name="Zienkiewicz K."/>
            <person name="Morin E."/>
            <person name="Tisserant E."/>
            <person name="Splivallo R."/>
            <person name="Hainaut M."/>
            <person name="Henrissat B."/>
            <person name="Ohm R."/>
            <person name="Kuo A."/>
            <person name="Yan J."/>
            <person name="Lipzen A."/>
            <person name="Nolan M."/>
            <person name="Labutti K."/>
            <person name="Barry K."/>
            <person name="Goldstein A."/>
            <person name="Labbe J."/>
            <person name="Schadt C."/>
            <person name="Tuskan G."/>
            <person name="Grigoriev I."/>
            <person name="Martin F."/>
            <person name="Vilgalys R."/>
            <person name="Bonito G."/>
        </authorList>
    </citation>
    <scope>NUCLEOTIDE SEQUENCE [LARGE SCALE GENOMIC DNA]</scope>
    <source>
        <strain evidence="2 3">AG-77</strain>
    </source>
</reference>
<dbReference type="OrthoDB" id="2445710at2759"/>
<dbReference type="AlphaFoldDB" id="A0A197JC94"/>
<name>A0A197JC94_9FUNG</name>
<dbReference type="Proteomes" id="UP000078512">
    <property type="component" value="Unassembled WGS sequence"/>
</dbReference>
<evidence type="ECO:0000256" key="1">
    <source>
        <dbReference type="SAM" id="MobiDB-lite"/>
    </source>
</evidence>
<keyword evidence="3" id="KW-1185">Reference proteome</keyword>
<dbReference type="SUPFAM" id="SSF81383">
    <property type="entry name" value="F-box domain"/>
    <property type="match status" value="1"/>
</dbReference>
<protein>
    <recommendedName>
        <fullName evidence="4">F-box domain-containing protein</fullName>
    </recommendedName>
</protein>
<evidence type="ECO:0000313" key="2">
    <source>
        <dbReference type="EMBL" id="OAQ22725.1"/>
    </source>
</evidence>
<evidence type="ECO:0008006" key="4">
    <source>
        <dbReference type="Google" id="ProtNLM"/>
    </source>
</evidence>
<dbReference type="CDD" id="cd09917">
    <property type="entry name" value="F-box_SF"/>
    <property type="match status" value="1"/>
</dbReference>
<organism evidence="2 3">
    <name type="scientific">Linnemannia elongata AG-77</name>
    <dbReference type="NCBI Taxonomy" id="1314771"/>
    <lineage>
        <taxon>Eukaryota</taxon>
        <taxon>Fungi</taxon>
        <taxon>Fungi incertae sedis</taxon>
        <taxon>Mucoromycota</taxon>
        <taxon>Mortierellomycotina</taxon>
        <taxon>Mortierellomycetes</taxon>
        <taxon>Mortierellales</taxon>
        <taxon>Mortierellaceae</taxon>
        <taxon>Linnemannia</taxon>
    </lineage>
</organism>
<feature type="region of interest" description="Disordered" evidence="1">
    <location>
        <begin position="129"/>
        <end position="202"/>
    </location>
</feature>
<feature type="compositionally biased region" description="Low complexity" evidence="1">
    <location>
        <begin position="130"/>
        <end position="173"/>
    </location>
</feature>
<sequence length="824" mass="92070">MLRRPSHQIPGDAPDGSFATDPPHKTVAEEQLSSFNARNSLFVSLPPKLLKLVSSYLTDPLDLLRFSYTCRALFSFVTPADWYSLATYTYPNLVQSFGDPKARDWKTMVLKDAALGVRLGATLPLPDAISSTSSPTSSAQTAVSSTSTSALSLPTSGTSPTITSDFILSRPSSHLPPSPIDSKWSQLATSASPRPPSSLDEVDWRRPLRVELSEAQFFETDRETQDAPGAPWVHMGSPIYNIDRDSQTAIAASMITRPKSVPSNSNGDDPRPHDHELLFYNLPDLTNPIARCGSDVWEMNQKTGAQVKPWYYPFTHNHMQVAQVVEIKHYPEDTVGGMRVVVVIAFGQRARSWINNDTDLHLLEVWLMLKVIEMRVPVTPTTRLSSSMMNHFRASPSLEPKVTRKCFRINPDNVVRYESLTPRQHQIPMQGRIVKLYSALEPLPLQEATTAGCQSSTSTNTNTRRKVDCIAIFGTQKTDVSSAMIMKKVLFCDNDASDLGRKTYSNKAVSRGVTCMTLFPDHSGYERYIVLFNRHGRGMVWDWVHEKQITQLHLPIDKFKSKGDRRADEEPTNIGGVAESTLATVKYQASDAIMDVASSSRRGVCCWGVQVSAALNVSFPEDPNNADNSNGTFRIITMADDPNDEWDLCWWGITMDELQEPMASLPAPPIIDRSKSGSRSKPTDAARPPLIASVTRFRHKTYGVCIPEQQETHSAENDKPIQFLAYVIWNHYRISLSSRLGISMVDLEEPQPSGLVSRQWITFLKDREELIDIATFGHNLIITLKTGHLVWSFYGQDRTSFVSNEGLGLRMDTRLSLKSDRMSK</sequence>